<dbReference type="CDD" id="cd08663">
    <property type="entry name" value="DAP_dppA_1"/>
    <property type="match status" value="1"/>
</dbReference>
<dbReference type="GO" id="GO:0046872">
    <property type="term" value="F:metal ion binding"/>
    <property type="evidence" value="ECO:0007669"/>
    <property type="project" value="UniProtKB-KW"/>
</dbReference>
<dbReference type="Gene3D" id="3.30.1360.130">
    <property type="entry name" value="Dipeptide transport protein"/>
    <property type="match status" value="1"/>
</dbReference>
<evidence type="ECO:0000256" key="2">
    <source>
        <dbReference type="PIRSR" id="PIRSR015853-2"/>
    </source>
</evidence>
<evidence type="ECO:0000256" key="1">
    <source>
        <dbReference type="PIRSR" id="PIRSR015853-1"/>
    </source>
</evidence>
<dbReference type="EMBL" id="POUA01000249">
    <property type="protein sequence ID" value="PZG36807.1"/>
    <property type="molecule type" value="Genomic_DNA"/>
</dbReference>
<dbReference type="GO" id="GO:0004177">
    <property type="term" value="F:aminopeptidase activity"/>
    <property type="evidence" value="ECO:0007669"/>
    <property type="project" value="UniProtKB-KW"/>
</dbReference>
<comment type="caution">
    <text evidence="3">The sequence shown here is derived from an EMBL/GenBank/DDBJ whole genome shotgun (WGS) entry which is preliminary data.</text>
</comment>
<keyword evidence="3" id="KW-0378">Hydrolase</keyword>
<name>A0A2W2GRJ6_9ACTN</name>
<feature type="active site" description="Nucleophile" evidence="1">
    <location>
        <position position="115"/>
    </location>
</feature>
<proteinExistence type="predicted"/>
<dbReference type="InterPro" id="IPR027476">
    <property type="entry name" value="DppA_N"/>
</dbReference>
<dbReference type="Gene3D" id="3.40.50.10780">
    <property type="entry name" value="Dipeptide transport protein"/>
    <property type="match status" value="1"/>
</dbReference>
<reference evidence="3 4" key="1">
    <citation type="submission" date="2018-01" db="EMBL/GenBank/DDBJ databases">
        <title>Draft genome sequence of Sphaerisporangium sp. 7K107.</title>
        <authorList>
            <person name="Sahin N."/>
            <person name="Saygin H."/>
            <person name="Ay H."/>
        </authorList>
    </citation>
    <scope>NUCLEOTIDE SEQUENCE [LARGE SCALE GENOMIC DNA]</scope>
    <source>
        <strain evidence="3 4">7K107</strain>
    </source>
</reference>
<protein>
    <submittedName>
        <fullName evidence="3">Aminopeptidase</fullName>
    </submittedName>
</protein>
<dbReference type="Proteomes" id="UP000248544">
    <property type="component" value="Unassembled WGS sequence"/>
</dbReference>
<feature type="binding site" evidence="2">
    <location>
        <position position="10"/>
    </location>
    <ligand>
        <name>Zn(2+)</name>
        <dbReference type="ChEBI" id="CHEBI:29105"/>
        <label>1</label>
    </ligand>
</feature>
<organism evidence="3 4">
    <name type="scientific">Spongiactinospora gelatinilytica</name>
    <dbReference type="NCBI Taxonomy" id="2666298"/>
    <lineage>
        <taxon>Bacteria</taxon>
        <taxon>Bacillati</taxon>
        <taxon>Actinomycetota</taxon>
        <taxon>Actinomycetes</taxon>
        <taxon>Streptosporangiales</taxon>
        <taxon>Streptosporangiaceae</taxon>
        <taxon>Spongiactinospora</taxon>
    </lineage>
</organism>
<dbReference type="PIRSF" id="PIRSF015853">
    <property type="entry name" value="Pep_DppA"/>
    <property type="match status" value="1"/>
</dbReference>
<dbReference type="InterPro" id="IPR007035">
    <property type="entry name" value="Peptidase_M55"/>
</dbReference>
<dbReference type="RefSeq" id="WP_111170119.1">
    <property type="nucleotide sequence ID" value="NZ_POUA01000249.1"/>
</dbReference>
<sequence>MDVYISVDMEGISGIATVDQVVRGGHGYPRAQELMTAEANAAIAGAYDAGAENVTVNDSHGTMDNFLQDALDERARLVTGSPKAQCMAHGLGGEHAVALFVGYHAPGGCPGVLAHSFSSQFSWLKLNGRIVSEAEVNALLAAEHGVPVGLVTGDDQICGLAERVFPGVVTAPVKRAEGFSAANSLHPRRAQAMVRAAAADAVRRAADLRPVEIPDRLELTGGFQTAAAAEYAAEVPGARRIEDTTVTCEVSDPTALVGLIGVWFATSSLAARSRLPLVTLR</sequence>
<evidence type="ECO:0000313" key="3">
    <source>
        <dbReference type="EMBL" id="PZG36807.1"/>
    </source>
</evidence>
<evidence type="ECO:0000313" key="4">
    <source>
        <dbReference type="Proteomes" id="UP000248544"/>
    </source>
</evidence>
<gene>
    <name evidence="3" type="ORF">C1I98_26315</name>
</gene>
<dbReference type="SUPFAM" id="SSF63992">
    <property type="entry name" value="Dipeptide transport protein"/>
    <property type="match status" value="1"/>
</dbReference>
<feature type="binding site" evidence="2">
    <location>
        <position position="104"/>
    </location>
    <ligand>
        <name>Zn(2+)</name>
        <dbReference type="ChEBI" id="CHEBI:29105"/>
        <label>2</label>
    </ligand>
</feature>
<dbReference type="AlphaFoldDB" id="A0A2W2GRJ6"/>
<feature type="binding site" evidence="2">
    <location>
        <position position="8"/>
    </location>
    <ligand>
        <name>Zn(2+)</name>
        <dbReference type="ChEBI" id="CHEBI:29105"/>
        <label>1</label>
    </ligand>
</feature>
<feature type="binding site" evidence="2">
    <location>
        <position position="133"/>
    </location>
    <ligand>
        <name>Zn(2+)</name>
        <dbReference type="ChEBI" id="CHEBI:29105"/>
        <label>2</label>
    </ligand>
</feature>
<accession>A0A2W2GRJ6</accession>
<keyword evidence="2" id="KW-0479">Metal-binding</keyword>
<feature type="binding site" evidence="2">
    <location>
        <position position="8"/>
    </location>
    <ligand>
        <name>Zn(2+)</name>
        <dbReference type="ChEBI" id="CHEBI:29105"/>
        <label>2</label>
    </ligand>
</feature>
<keyword evidence="3" id="KW-0645">Protease</keyword>
<keyword evidence="4" id="KW-1185">Reference proteome</keyword>
<dbReference type="InterPro" id="IPR036177">
    <property type="entry name" value="Peptidase_M55_sf"/>
</dbReference>
<feature type="binding site" evidence="2">
    <location>
        <position position="60"/>
    </location>
    <ligand>
        <name>Zn(2+)</name>
        <dbReference type="ChEBI" id="CHEBI:29105"/>
        <label>2</label>
    </ligand>
</feature>
<keyword evidence="3" id="KW-0031">Aminopeptidase</keyword>
<dbReference type="Pfam" id="PF04951">
    <property type="entry name" value="Peptidase_M55"/>
    <property type="match status" value="1"/>
</dbReference>
<keyword evidence="2" id="KW-0862">Zinc</keyword>